<evidence type="ECO:0000313" key="3">
    <source>
        <dbReference type="Proteomes" id="UP000295444"/>
    </source>
</evidence>
<accession>A0A4R6SMQ6</accession>
<sequence length="155" mass="16270">MHNDPALAEAANRARFITTIVVGVSLLLDVFAAFVGGDPGTERNGMLMAVVGCVIATSVVFAMPAMCFYYTFMARRAGTARKPVTASFLILNAVMPLSGVIPAWIIALALGLRVIGIAAAVATVLAAALLWPTEKRLDLVVRGEAKVLFPVQSPA</sequence>
<keyword evidence="1" id="KW-0472">Membrane</keyword>
<proteinExistence type="predicted"/>
<dbReference type="AlphaFoldDB" id="A0A4R6SMQ6"/>
<evidence type="ECO:0000256" key="1">
    <source>
        <dbReference type="SAM" id="Phobius"/>
    </source>
</evidence>
<organism evidence="2 3">
    <name type="scientific">Labedaea rhizosphaerae</name>
    <dbReference type="NCBI Taxonomy" id="598644"/>
    <lineage>
        <taxon>Bacteria</taxon>
        <taxon>Bacillati</taxon>
        <taxon>Actinomycetota</taxon>
        <taxon>Actinomycetes</taxon>
        <taxon>Pseudonocardiales</taxon>
        <taxon>Pseudonocardiaceae</taxon>
        <taxon>Labedaea</taxon>
    </lineage>
</organism>
<feature type="transmembrane region" description="Helical" evidence="1">
    <location>
        <begin position="112"/>
        <end position="132"/>
    </location>
</feature>
<keyword evidence="3" id="KW-1185">Reference proteome</keyword>
<comment type="caution">
    <text evidence="2">The sequence shown here is derived from an EMBL/GenBank/DDBJ whole genome shotgun (WGS) entry which is preliminary data.</text>
</comment>
<dbReference type="EMBL" id="SNXZ01000001">
    <property type="protein sequence ID" value="TDQ05224.1"/>
    <property type="molecule type" value="Genomic_DNA"/>
</dbReference>
<reference evidence="2 3" key="1">
    <citation type="submission" date="2019-03" db="EMBL/GenBank/DDBJ databases">
        <title>Genomic Encyclopedia of Type Strains, Phase IV (KMG-IV): sequencing the most valuable type-strain genomes for metagenomic binning, comparative biology and taxonomic classification.</title>
        <authorList>
            <person name="Goeker M."/>
        </authorList>
    </citation>
    <scope>NUCLEOTIDE SEQUENCE [LARGE SCALE GENOMIC DNA]</scope>
    <source>
        <strain evidence="2 3">DSM 45361</strain>
    </source>
</reference>
<name>A0A4R6SMQ6_LABRH</name>
<feature type="transmembrane region" description="Helical" evidence="1">
    <location>
        <begin position="84"/>
        <end position="106"/>
    </location>
</feature>
<keyword evidence="1" id="KW-0812">Transmembrane</keyword>
<dbReference type="Proteomes" id="UP000295444">
    <property type="component" value="Unassembled WGS sequence"/>
</dbReference>
<evidence type="ECO:0000313" key="2">
    <source>
        <dbReference type="EMBL" id="TDQ05224.1"/>
    </source>
</evidence>
<feature type="transmembrane region" description="Helical" evidence="1">
    <location>
        <begin position="47"/>
        <end position="72"/>
    </location>
</feature>
<protein>
    <submittedName>
        <fullName evidence="2">Uncharacterized protein</fullName>
    </submittedName>
</protein>
<dbReference type="RefSeq" id="WP_133848014.1">
    <property type="nucleotide sequence ID" value="NZ_SNXZ01000001.1"/>
</dbReference>
<keyword evidence="1" id="KW-1133">Transmembrane helix</keyword>
<gene>
    <name evidence="2" type="ORF">EV186_1011192</name>
</gene>
<feature type="transmembrane region" description="Helical" evidence="1">
    <location>
        <begin position="16"/>
        <end position="35"/>
    </location>
</feature>